<dbReference type="PANTHER" id="PTHR43677:SF1">
    <property type="entry name" value="ACRYLYL-COA REDUCTASE ACUI-RELATED"/>
    <property type="match status" value="1"/>
</dbReference>
<dbReference type="PANTHER" id="PTHR43677">
    <property type="entry name" value="SHORT-CHAIN DEHYDROGENASE/REDUCTASE"/>
    <property type="match status" value="1"/>
</dbReference>
<dbReference type="InterPro" id="IPR014188">
    <property type="entry name" value="Acrylyl-CoA_reductase_AcuI"/>
</dbReference>
<dbReference type="InterPro" id="IPR011032">
    <property type="entry name" value="GroES-like_sf"/>
</dbReference>
<dbReference type="SUPFAM" id="SSF51735">
    <property type="entry name" value="NAD(P)-binding Rossmann-fold domains"/>
    <property type="match status" value="1"/>
</dbReference>
<dbReference type="Pfam" id="PF00107">
    <property type="entry name" value="ADH_zinc_N"/>
    <property type="match status" value="1"/>
</dbReference>
<dbReference type="InterPro" id="IPR051397">
    <property type="entry name" value="Zn-ADH-like_protein"/>
</dbReference>
<dbReference type="CDD" id="cd05280">
    <property type="entry name" value="MDR_yhdh_yhfp"/>
    <property type="match status" value="1"/>
</dbReference>
<proteinExistence type="predicted"/>
<dbReference type="Gene3D" id="3.40.50.720">
    <property type="entry name" value="NAD(P)-binding Rossmann-like Domain"/>
    <property type="match status" value="1"/>
</dbReference>
<dbReference type="InterPro" id="IPR013154">
    <property type="entry name" value="ADH-like_N"/>
</dbReference>
<feature type="region of interest" description="Disordered" evidence="1">
    <location>
        <begin position="1"/>
        <end position="34"/>
    </location>
</feature>
<dbReference type="Proteomes" id="UP000199339">
    <property type="component" value="Unassembled WGS sequence"/>
</dbReference>
<dbReference type="SMART" id="SM00829">
    <property type="entry name" value="PKS_ER"/>
    <property type="match status" value="1"/>
</dbReference>
<dbReference type="SUPFAM" id="SSF50129">
    <property type="entry name" value="GroES-like"/>
    <property type="match status" value="1"/>
</dbReference>
<evidence type="ECO:0000259" key="2">
    <source>
        <dbReference type="SMART" id="SM00829"/>
    </source>
</evidence>
<dbReference type="Pfam" id="PF08240">
    <property type="entry name" value="ADH_N"/>
    <property type="match status" value="1"/>
</dbReference>
<sequence length="354" mass="36659">MAGAQCFPEPEDSVADNKRGNTMTTNSEFKAWRVEERDGEYQGSEQTLSTADLSEGEVLIRVSHSSLNYKDALSASGNKGVTRSFPHTPGIDAAGEVVESATGAPAVGSQVIVTGYDLGMNTDGGFGEYIRVPAAWCVPMPSGWDAHTAMIYGTAGLTAGLCVGKLLKMGASPEQGKVAVSGSSGAVGSVAVELLANLGFDVVAISGKADHADSLKELGACEVVGRDALTEEKKPLLKPVFANAVDTVGGTPLAELLKQIQPGGSVSCCGLVAGPQLSTTVLPFILRGVNLLGVDSVEIPLADKQAVWEKFAGEWKCPKTEASARDIGRAELDEALKAFLKGASAGKIVLDHGR</sequence>
<gene>
    <name evidence="3" type="ORF">SAMN04487961_3164</name>
</gene>
<protein>
    <submittedName>
        <fullName evidence="3">Putative quinone oxidoreductase, YhdH/YhfP family</fullName>
    </submittedName>
</protein>
<dbReference type="GO" id="GO:0043957">
    <property type="term" value="F:acryloyl-CoA reductase (NADPH) activity"/>
    <property type="evidence" value="ECO:0007669"/>
    <property type="project" value="TreeGrafter"/>
</dbReference>
<name>A0A1I4ZCJ1_9GAMM</name>
<dbReference type="InterPro" id="IPR036291">
    <property type="entry name" value="NAD(P)-bd_dom_sf"/>
</dbReference>
<reference evidence="4" key="1">
    <citation type="submission" date="2016-10" db="EMBL/GenBank/DDBJ databases">
        <authorList>
            <person name="Varghese N."/>
            <person name="Submissions S."/>
        </authorList>
    </citation>
    <scope>NUCLEOTIDE SEQUENCE [LARGE SCALE GENOMIC DNA]</scope>
    <source>
        <strain evidence="4">CGMCC 1.6775</strain>
    </source>
</reference>
<dbReference type="EMBL" id="FOUR01000009">
    <property type="protein sequence ID" value="SFN47699.1"/>
    <property type="molecule type" value="Genomic_DNA"/>
</dbReference>
<organism evidence="3 4">
    <name type="scientific">Marinobacter pelagius</name>
    <dbReference type="NCBI Taxonomy" id="379482"/>
    <lineage>
        <taxon>Bacteria</taxon>
        <taxon>Pseudomonadati</taxon>
        <taxon>Pseudomonadota</taxon>
        <taxon>Gammaproteobacteria</taxon>
        <taxon>Pseudomonadales</taxon>
        <taxon>Marinobacteraceae</taxon>
        <taxon>Marinobacter</taxon>
    </lineage>
</organism>
<dbReference type="AlphaFoldDB" id="A0A1I4ZCJ1"/>
<evidence type="ECO:0000313" key="4">
    <source>
        <dbReference type="Proteomes" id="UP000199339"/>
    </source>
</evidence>
<dbReference type="InterPro" id="IPR020843">
    <property type="entry name" value="ER"/>
</dbReference>
<evidence type="ECO:0000256" key="1">
    <source>
        <dbReference type="SAM" id="MobiDB-lite"/>
    </source>
</evidence>
<feature type="domain" description="Enoyl reductase (ER)" evidence="2">
    <location>
        <begin position="43"/>
        <end position="350"/>
    </location>
</feature>
<dbReference type="Gene3D" id="3.90.180.10">
    <property type="entry name" value="Medium-chain alcohol dehydrogenases, catalytic domain"/>
    <property type="match status" value="1"/>
</dbReference>
<dbReference type="InterPro" id="IPR013149">
    <property type="entry name" value="ADH-like_C"/>
</dbReference>
<dbReference type="NCBIfam" id="TIGR02823">
    <property type="entry name" value="oxido_YhdH"/>
    <property type="match status" value="1"/>
</dbReference>
<accession>A0A1I4ZCJ1</accession>
<keyword evidence="4" id="KW-1185">Reference proteome</keyword>
<evidence type="ECO:0000313" key="3">
    <source>
        <dbReference type="EMBL" id="SFN47699.1"/>
    </source>
</evidence>